<proteinExistence type="predicted"/>
<evidence type="ECO:0000313" key="2">
    <source>
        <dbReference type="Proteomes" id="UP000606499"/>
    </source>
</evidence>
<dbReference type="Proteomes" id="UP000606499">
    <property type="component" value="Unassembled WGS sequence"/>
</dbReference>
<accession>A0A923LT59</accession>
<protein>
    <submittedName>
        <fullName evidence="1">Uncharacterized protein</fullName>
    </submittedName>
</protein>
<dbReference type="EMBL" id="JACOPL010000003">
    <property type="protein sequence ID" value="MBC5724659.1"/>
    <property type="molecule type" value="Genomic_DNA"/>
</dbReference>
<evidence type="ECO:0000313" key="1">
    <source>
        <dbReference type="EMBL" id="MBC5724659.1"/>
    </source>
</evidence>
<comment type="caution">
    <text evidence="1">The sequence shown here is derived from an EMBL/GenBank/DDBJ whole genome shotgun (WGS) entry which is preliminary data.</text>
</comment>
<sequence length="193" mass="21337">MKQMQINGQDARQSVCTEIKGGWSLLRTSDCAEGREYALRAHRKTDRTLRILEQTLYAMLEGLSVAVLVEDNTGRIAHMAMQAVKGQAPDCRLLARAGGTAFVALPEPDACRTVVEKLAELSHGREDVRIRIAGYMGACLPEVRFAGLLKGGADVELLYTGGACPELRFRTRREHMTADAVWMRLYPCWQAAA</sequence>
<reference evidence="1" key="1">
    <citation type="submission" date="2020-08" db="EMBL/GenBank/DDBJ databases">
        <title>Genome public.</title>
        <authorList>
            <person name="Liu C."/>
            <person name="Sun Q."/>
        </authorList>
    </citation>
    <scope>NUCLEOTIDE SEQUENCE</scope>
    <source>
        <strain evidence="1">NSJ-28</strain>
    </source>
</reference>
<dbReference type="AlphaFoldDB" id="A0A923LT59"/>
<dbReference type="RefSeq" id="WP_054326815.1">
    <property type="nucleotide sequence ID" value="NZ_JACOPL010000003.1"/>
</dbReference>
<name>A0A923LT59_9FIRM</name>
<keyword evidence="2" id="KW-1185">Reference proteome</keyword>
<gene>
    <name evidence="1" type="ORF">H8S45_04190</name>
</gene>
<organism evidence="1 2">
    <name type="scientific">Agathobaculum faecis</name>
    <dbReference type="NCBI Taxonomy" id="2763013"/>
    <lineage>
        <taxon>Bacteria</taxon>
        <taxon>Bacillati</taxon>
        <taxon>Bacillota</taxon>
        <taxon>Clostridia</taxon>
        <taxon>Eubacteriales</taxon>
        <taxon>Butyricicoccaceae</taxon>
        <taxon>Agathobaculum</taxon>
    </lineage>
</organism>